<dbReference type="Gene3D" id="3.40.50.2000">
    <property type="entry name" value="Glycogen Phosphorylase B"/>
    <property type="match status" value="1"/>
</dbReference>
<dbReference type="SUPFAM" id="SSF53756">
    <property type="entry name" value="UDP-Glycosyltransferase/glycogen phosphorylase"/>
    <property type="match status" value="1"/>
</dbReference>
<dbReference type="Proteomes" id="UP001209257">
    <property type="component" value="Unassembled WGS sequence"/>
</dbReference>
<evidence type="ECO:0000313" key="1">
    <source>
        <dbReference type="EMBL" id="MCU7553913.1"/>
    </source>
</evidence>
<sequence>MLTIINAFQLAGWQITFLTAATDSPHKADLSALGIASEPVALNSSSFNHRVAQLAPDAVLFDRYMTEEQFSWRVREVCPAAVRILNTEDLHSLRDARHQVVKAGRPPEQADRNTALAQREIAAILRSDITLVISPVELALLTSYYQVPQQQLCHVPLHLPLPDINNPPGFNARNGFVSIGNFRHAPNWDAVLQLKQHLWPAIRARLPKAQLQVYGAYPPKKATQLHNPKEGFFVAGWAEDAAEVVRNARVLLAPLRFGAGLKGKLILAMASGTPSVTTEIGAEGICEAGEWPGACSSDITAMADASYQLHEDATRFTRAQQRGLSIATRFADPAPTQDMVQRVKALAGNIDNHRATLFLQHLLWHQTLSSTRYMSQWIEAKNRLPEP</sequence>
<accession>A0ABT2VM29</accession>
<organism evidence="1 2">
    <name type="scientific">Alteromonas salexigens</name>
    <dbReference type="NCBI Taxonomy" id="2982530"/>
    <lineage>
        <taxon>Bacteria</taxon>
        <taxon>Pseudomonadati</taxon>
        <taxon>Pseudomonadota</taxon>
        <taxon>Gammaproteobacteria</taxon>
        <taxon>Alteromonadales</taxon>
        <taxon>Alteromonadaceae</taxon>
        <taxon>Alteromonas/Salinimonas group</taxon>
        <taxon>Alteromonas</taxon>
    </lineage>
</organism>
<keyword evidence="2" id="KW-1185">Reference proteome</keyword>
<evidence type="ECO:0000313" key="2">
    <source>
        <dbReference type="Proteomes" id="UP001209257"/>
    </source>
</evidence>
<gene>
    <name evidence="1" type="ORF">OCL06_04805</name>
</gene>
<dbReference type="RefSeq" id="WP_262992611.1">
    <property type="nucleotide sequence ID" value="NZ_JAOTJC010000006.1"/>
</dbReference>
<reference evidence="2" key="1">
    <citation type="submission" date="2023-07" db="EMBL/GenBank/DDBJ databases">
        <title>Study on multiphase classification of strain Alteromonas salexigens isolated from the Yellow Sea.</title>
        <authorList>
            <person name="Sun L."/>
        </authorList>
    </citation>
    <scope>NUCLEOTIDE SEQUENCE [LARGE SCALE GENOMIC DNA]</scope>
    <source>
        <strain evidence="2">ASW11-19</strain>
    </source>
</reference>
<protein>
    <submittedName>
        <fullName evidence="1">Glycosyltransferase family 4 protein</fullName>
    </submittedName>
</protein>
<dbReference type="EMBL" id="JAOTJC010000006">
    <property type="protein sequence ID" value="MCU7553913.1"/>
    <property type="molecule type" value="Genomic_DNA"/>
</dbReference>
<name>A0ABT2VM29_9ALTE</name>
<proteinExistence type="predicted"/>
<dbReference type="Pfam" id="PF13692">
    <property type="entry name" value="Glyco_trans_1_4"/>
    <property type="match status" value="1"/>
</dbReference>
<comment type="caution">
    <text evidence="1">The sequence shown here is derived from an EMBL/GenBank/DDBJ whole genome shotgun (WGS) entry which is preliminary data.</text>
</comment>